<keyword evidence="1" id="KW-0812">Transmembrane</keyword>
<organism evidence="2 3">
    <name type="scientific">Paenibacillus odorifer</name>
    <dbReference type="NCBI Taxonomy" id="189426"/>
    <lineage>
        <taxon>Bacteria</taxon>
        <taxon>Bacillati</taxon>
        <taxon>Bacillota</taxon>
        <taxon>Bacilli</taxon>
        <taxon>Bacillales</taxon>
        <taxon>Paenibacillaceae</taxon>
        <taxon>Paenibacillus</taxon>
    </lineage>
</organism>
<dbReference type="EMBL" id="MPTC01000014">
    <property type="protein sequence ID" value="OMD39331.1"/>
    <property type="molecule type" value="Genomic_DNA"/>
</dbReference>
<keyword evidence="1" id="KW-1133">Transmembrane helix</keyword>
<evidence type="ECO:0000313" key="2">
    <source>
        <dbReference type="EMBL" id="OMD39331.1"/>
    </source>
</evidence>
<protein>
    <submittedName>
        <fullName evidence="2">Uncharacterized protein</fullName>
    </submittedName>
</protein>
<dbReference type="Proteomes" id="UP000187439">
    <property type="component" value="Unassembled WGS sequence"/>
</dbReference>
<comment type="caution">
    <text evidence="2">The sequence shown here is derived from an EMBL/GenBank/DDBJ whole genome shotgun (WGS) entry which is preliminary data.</text>
</comment>
<feature type="transmembrane region" description="Helical" evidence="1">
    <location>
        <begin position="48"/>
        <end position="71"/>
    </location>
</feature>
<dbReference type="AlphaFoldDB" id="A0A1R0XW21"/>
<keyword evidence="1" id="KW-0472">Membrane</keyword>
<evidence type="ECO:0000256" key="1">
    <source>
        <dbReference type="SAM" id="Phobius"/>
    </source>
</evidence>
<feature type="transmembrane region" description="Helical" evidence="1">
    <location>
        <begin position="6"/>
        <end position="27"/>
    </location>
</feature>
<sequence length="167" mass="18727">MYLLSGWFIIIAVYYLLLCAAKAQALYKYTVAKSIEDPKERHCMEHFVYKRSGTFLCLLGLSYFLVCLRMYFVGDVILYRGSLAYLVATIAFSKLGFAISGFIGKRHLKGPIVTSLKMFSYTDAMVSIVVTQYTLLAIENPANAISSSAMFGMGCLQVQHVLLNDRN</sequence>
<gene>
    <name evidence="2" type="ORF">BSK52_16435</name>
</gene>
<dbReference type="OrthoDB" id="2615675at2"/>
<evidence type="ECO:0000313" key="3">
    <source>
        <dbReference type="Proteomes" id="UP000187439"/>
    </source>
</evidence>
<name>A0A1R0XW21_9BACL</name>
<proteinExistence type="predicted"/>
<feature type="transmembrane region" description="Helical" evidence="1">
    <location>
        <begin position="83"/>
        <end position="104"/>
    </location>
</feature>
<reference evidence="2 3" key="1">
    <citation type="submission" date="2016-10" db="EMBL/GenBank/DDBJ databases">
        <title>Paenibacillus species isolates.</title>
        <authorList>
            <person name="Beno S.M."/>
        </authorList>
    </citation>
    <scope>NUCLEOTIDE SEQUENCE [LARGE SCALE GENOMIC DNA]</scope>
    <source>
        <strain evidence="2 3">FSL H7-0710</strain>
    </source>
</reference>
<accession>A0A1R0XW21</accession>